<organism evidence="1 2">
    <name type="scientific">Neoroseomonas soli</name>
    <dbReference type="NCBI Taxonomy" id="1081025"/>
    <lineage>
        <taxon>Bacteria</taxon>
        <taxon>Pseudomonadati</taxon>
        <taxon>Pseudomonadota</taxon>
        <taxon>Alphaproteobacteria</taxon>
        <taxon>Acetobacterales</taxon>
        <taxon>Acetobacteraceae</taxon>
        <taxon>Neoroseomonas</taxon>
    </lineage>
</organism>
<dbReference type="EMBL" id="JAAEDM010000003">
    <property type="protein sequence ID" value="MBR0669943.1"/>
    <property type="molecule type" value="Genomic_DNA"/>
</dbReference>
<proteinExistence type="predicted"/>
<name>A0A9X9WS14_9PROT</name>
<dbReference type="Proteomes" id="UP001138751">
    <property type="component" value="Unassembled WGS sequence"/>
</dbReference>
<comment type="caution">
    <text evidence="1">The sequence shown here is derived from an EMBL/GenBank/DDBJ whole genome shotgun (WGS) entry which is preliminary data.</text>
</comment>
<accession>A0A9X9WS14</accession>
<protein>
    <submittedName>
        <fullName evidence="1">Uncharacterized protein</fullName>
    </submittedName>
</protein>
<evidence type="ECO:0000313" key="1">
    <source>
        <dbReference type="EMBL" id="MBR0669943.1"/>
    </source>
</evidence>
<sequence length="92" mass="10418">MRKPLSLPGQPTIGGVAFVQHQRFECVEIRPHTTRDGRHIELTRWLGHCTDCGAPFDLVTPRRAGAVRVDRRRCAEHRDPKRRVKVLAGAEA</sequence>
<evidence type="ECO:0000313" key="2">
    <source>
        <dbReference type="Proteomes" id="UP001138751"/>
    </source>
</evidence>
<dbReference type="AlphaFoldDB" id="A0A9X9WS14"/>
<gene>
    <name evidence="1" type="ORF">GXW76_02045</name>
</gene>
<reference evidence="1" key="1">
    <citation type="submission" date="2020-01" db="EMBL/GenBank/DDBJ databases">
        <authorList>
            <person name="Rat A."/>
        </authorList>
    </citation>
    <scope>NUCLEOTIDE SEQUENCE</scope>
    <source>
        <strain evidence="1">LMG 31231</strain>
    </source>
</reference>
<dbReference type="RefSeq" id="WP_211860321.1">
    <property type="nucleotide sequence ID" value="NZ_JAAEDM010000003.1"/>
</dbReference>
<keyword evidence="2" id="KW-1185">Reference proteome</keyword>
<reference evidence="1" key="2">
    <citation type="journal article" date="2021" name="Syst. Appl. Microbiol.">
        <title>Roseomonas hellenica sp. nov., isolated from roots of wild-growing Alkanna tinctoria.</title>
        <authorList>
            <person name="Rat A."/>
            <person name="Naranjo H.D."/>
            <person name="Lebbe L."/>
            <person name="Cnockaert M."/>
            <person name="Krigas N."/>
            <person name="Grigoriadou K."/>
            <person name="Maloupa E."/>
            <person name="Willems A."/>
        </authorList>
    </citation>
    <scope>NUCLEOTIDE SEQUENCE</scope>
    <source>
        <strain evidence="1">LMG 31231</strain>
    </source>
</reference>